<proteinExistence type="predicted"/>
<protein>
    <submittedName>
        <fullName evidence="1">Uncharacterized protein</fullName>
    </submittedName>
</protein>
<evidence type="ECO:0000313" key="1">
    <source>
        <dbReference type="EMBL" id="CAG2062256.1"/>
    </source>
</evidence>
<dbReference type="EMBL" id="CAJPIN010019359">
    <property type="protein sequence ID" value="CAG2062256.1"/>
    <property type="molecule type" value="Genomic_DNA"/>
</dbReference>
<reference evidence="1" key="1">
    <citation type="submission" date="2021-03" db="EMBL/GenBank/DDBJ databases">
        <authorList>
            <person name="Tran Van P."/>
        </authorList>
    </citation>
    <scope>NUCLEOTIDE SEQUENCE</scope>
</reference>
<gene>
    <name evidence="1" type="ORF">TPAB3V08_LOCUS9207</name>
</gene>
<evidence type="ECO:0000313" key="2">
    <source>
        <dbReference type="Proteomes" id="UP001153148"/>
    </source>
</evidence>
<keyword evidence="2" id="KW-1185">Reference proteome</keyword>
<organism evidence="1 2">
    <name type="scientific">Timema podura</name>
    <name type="common">Walking stick</name>
    <dbReference type="NCBI Taxonomy" id="61482"/>
    <lineage>
        <taxon>Eukaryota</taxon>
        <taxon>Metazoa</taxon>
        <taxon>Ecdysozoa</taxon>
        <taxon>Arthropoda</taxon>
        <taxon>Hexapoda</taxon>
        <taxon>Insecta</taxon>
        <taxon>Pterygota</taxon>
        <taxon>Neoptera</taxon>
        <taxon>Polyneoptera</taxon>
        <taxon>Phasmatodea</taxon>
        <taxon>Timematodea</taxon>
        <taxon>Timematoidea</taxon>
        <taxon>Timematidae</taxon>
        <taxon>Timema</taxon>
    </lineage>
</organism>
<name>A0ABN7P7C8_TIMPD</name>
<comment type="caution">
    <text evidence="1">The sequence shown here is derived from an EMBL/GenBank/DDBJ whole genome shotgun (WGS) entry which is preliminary data.</text>
</comment>
<dbReference type="Proteomes" id="UP001153148">
    <property type="component" value="Unassembled WGS sequence"/>
</dbReference>
<sequence length="133" mass="15038">MAGDFKDTINYEAQNFQTSDANMKSMWDDFLPIREHIKNESDAPYNVDGVVKTEMNFYDSCEGIMKSTPDHFTLDNKYQIKLEQDQSALSREIPAQPSAARLLSNLNFQDGLGRSPSYYTGTQAAGYSPHKLL</sequence>
<accession>A0ABN7P7C8</accession>